<dbReference type="AlphaFoldDB" id="A0A131ZUC5"/>
<dbReference type="EMBL" id="JXLN01000003">
    <property type="protein sequence ID" value="KPL94026.1"/>
    <property type="molecule type" value="Genomic_DNA"/>
</dbReference>
<evidence type="ECO:0000313" key="1">
    <source>
        <dbReference type="EMBL" id="KPL94026.1"/>
    </source>
</evidence>
<organism evidence="1 2">
    <name type="scientific">Sarcoptes scabiei</name>
    <name type="common">Itch mite</name>
    <name type="synonym">Acarus scabiei</name>
    <dbReference type="NCBI Taxonomy" id="52283"/>
    <lineage>
        <taxon>Eukaryota</taxon>
        <taxon>Metazoa</taxon>
        <taxon>Ecdysozoa</taxon>
        <taxon>Arthropoda</taxon>
        <taxon>Chelicerata</taxon>
        <taxon>Arachnida</taxon>
        <taxon>Acari</taxon>
        <taxon>Acariformes</taxon>
        <taxon>Sarcoptiformes</taxon>
        <taxon>Astigmata</taxon>
        <taxon>Psoroptidia</taxon>
        <taxon>Sarcoptoidea</taxon>
        <taxon>Sarcoptidae</taxon>
        <taxon>Sarcoptinae</taxon>
        <taxon>Sarcoptes</taxon>
    </lineage>
</organism>
<proteinExistence type="predicted"/>
<evidence type="ECO:0008006" key="3">
    <source>
        <dbReference type="Google" id="ProtNLM"/>
    </source>
</evidence>
<dbReference type="Proteomes" id="UP000616769">
    <property type="component" value="Unassembled WGS sequence"/>
</dbReference>
<accession>A0A131ZUC5</accession>
<comment type="caution">
    <text evidence="1">The sequence shown here is derived from an EMBL/GenBank/DDBJ whole genome shotgun (WGS) entry which is preliminary data.</text>
</comment>
<gene>
    <name evidence="1" type="ORF">QR98_0000890</name>
</gene>
<evidence type="ECO:0000313" key="2">
    <source>
        <dbReference type="Proteomes" id="UP000616769"/>
    </source>
</evidence>
<protein>
    <recommendedName>
        <fullName evidence="3">MARVEL domain-containing protein</fullName>
    </recommendedName>
</protein>
<dbReference type="OrthoDB" id="6258237at2759"/>
<sequence>MVSFFVGDGKHSHLSTELVYTILASIALFVTSIIHIAYTCREDYRYSLTYFNSYLGTSYFGTYIASGVFGILNAIIYAVGAYFLWSEYRNGSNHVAPSSNSNI</sequence>
<reference evidence="1 2" key="1">
    <citation type="journal article" date="2015" name="Parasit. Vectors">
        <title>Draft genome of the scabies mite.</title>
        <authorList>
            <person name="Rider S.D.Jr."/>
            <person name="Morgan M.S."/>
            <person name="Arlian L.G."/>
        </authorList>
    </citation>
    <scope>NUCLEOTIDE SEQUENCE [LARGE SCALE GENOMIC DNA]</scope>
    <source>
        <strain evidence="1">Arlian Lab</strain>
    </source>
</reference>
<dbReference type="VEuPathDB" id="VectorBase:SSCA008243"/>
<name>A0A131ZUC5_SARSC</name>